<gene>
    <name evidence="1" type="ORF">ACFFJ8_18825</name>
</gene>
<protein>
    <submittedName>
        <fullName evidence="1">Uncharacterized protein</fullName>
    </submittedName>
</protein>
<keyword evidence="2" id="KW-1185">Reference proteome</keyword>
<proteinExistence type="predicted"/>
<organism evidence="1 2">
    <name type="scientific">Paenibacillus mendelii</name>
    <dbReference type="NCBI Taxonomy" id="206163"/>
    <lineage>
        <taxon>Bacteria</taxon>
        <taxon>Bacillati</taxon>
        <taxon>Bacillota</taxon>
        <taxon>Bacilli</taxon>
        <taxon>Bacillales</taxon>
        <taxon>Paenibacillaceae</taxon>
        <taxon>Paenibacillus</taxon>
    </lineage>
</organism>
<dbReference type="RefSeq" id="WP_204821519.1">
    <property type="nucleotide sequence ID" value="NZ_JANHOF010000014.1"/>
</dbReference>
<evidence type="ECO:0000313" key="1">
    <source>
        <dbReference type="EMBL" id="MFC0393419.1"/>
    </source>
</evidence>
<accession>A0ABV6JD86</accession>
<dbReference type="Proteomes" id="UP001589818">
    <property type="component" value="Unassembled WGS sequence"/>
</dbReference>
<evidence type="ECO:0000313" key="2">
    <source>
        <dbReference type="Proteomes" id="UP001589818"/>
    </source>
</evidence>
<comment type="caution">
    <text evidence="1">The sequence shown here is derived from an EMBL/GenBank/DDBJ whole genome shotgun (WGS) entry which is preliminary data.</text>
</comment>
<reference evidence="1 2" key="1">
    <citation type="submission" date="2024-09" db="EMBL/GenBank/DDBJ databases">
        <authorList>
            <person name="Sun Q."/>
            <person name="Mori K."/>
        </authorList>
    </citation>
    <scope>NUCLEOTIDE SEQUENCE [LARGE SCALE GENOMIC DNA]</scope>
    <source>
        <strain evidence="1 2">CCM 4839</strain>
    </source>
</reference>
<dbReference type="EMBL" id="JBHLVF010000033">
    <property type="protein sequence ID" value="MFC0393419.1"/>
    <property type="molecule type" value="Genomic_DNA"/>
</dbReference>
<sequence length="104" mass="12219">MRKGTEYGYAYTTVTGAHGTDRMIFSKAKEFDMIIIDPTEFAKVTRPQKTVEELENEDDIPKYLEKEELSLFLRTAQDHGYDLDYTMLQPNEQCREIRTRTTKD</sequence>
<name>A0ABV6JD86_9BACL</name>